<organism evidence="1 2">
    <name type="scientific">Thioflexithrix psekupsensis</name>
    <dbReference type="NCBI Taxonomy" id="1570016"/>
    <lineage>
        <taxon>Bacteria</taxon>
        <taxon>Pseudomonadati</taxon>
        <taxon>Pseudomonadota</taxon>
        <taxon>Gammaproteobacteria</taxon>
        <taxon>Thiotrichales</taxon>
        <taxon>Thioflexithrix</taxon>
    </lineage>
</organism>
<dbReference type="AlphaFoldDB" id="A0A251X4Z1"/>
<accession>A0A251X4Z1</accession>
<keyword evidence="2" id="KW-1185">Reference proteome</keyword>
<protein>
    <recommendedName>
        <fullName evidence="3">PKD domain-containing protein</fullName>
    </recommendedName>
</protein>
<dbReference type="EMBL" id="MSLT01000023">
    <property type="protein sequence ID" value="OUD12168.1"/>
    <property type="molecule type" value="Genomic_DNA"/>
</dbReference>
<proteinExistence type="predicted"/>
<evidence type="ECO:0000313" key="2">
    <source>
        <dbReference type="Proteomes" id="UP000194798"/>
    </source>
</evidence>
<comment type="caution">
    <text evidence="1">The sequence shown here is derived from an EMBL/GenBank/DDBJ whole genome shotgun (WGS) entry which is preliminary data.</text>
</comment>
<name>A0A251X4Z1_9GAMM</name>
<reference evidence="1 2" key="1">
    <citation type="submission" date="2016-12" db="EMBL/GenBank/DDBJ databases">
        <title>Thioflexothrix psekupsii D3 genome sequencing and assembly.</title>
        <authorList>
            <person name="Fomenkov A."/>
            <person name="Vincze T."/>
            <person name="Grabovich M."/>
            <person name="Anton B.P."/>
            <person name="Dubinina G."/>
            <person name="Orlova M."/>
            <person name="Belousova E."/>
            <person name="Roberts R.J."/>
        </authorList>
    </citation>
    <scope>NUCLEOTIDE SEQUENCE [LARGE SCALE GENOMIC DNA]</scope>
    <source>
        <strain evidence="1">D3</strain>
    </source>
</reference>
<gene>
    <name evidence="1" type="ORF">TPSD3_13665</name>
</gene>
<sequence length="73" mass="8147">MPRANDAGIEFYAWDFNYDAEQGFKATIMIDKDGKQSHKFKTGSFQIAVKVVDNDGLESLEVVYLKVNGKVTG</sequence>
<dbReference type="RefSeq" id="WP_086489077.1">
    <property type="nucleotide sequence ID" value="NZ_MSLT01000023.1"/>
</dbReference>
<dbReference type="Proteomes" id="UP000194798">
    <property type="component" value="Unassembled WGS sequence"/>
</dbReference>
<evidence type="ECO:0000313" key="1">
    <source>
        <dbReference type="EMBL" id="OUD12168.1"/>
    </source>
</evidence>
<evidence type="ECO:0008006" key="3">
    <source>
        <dbReference type="Google" id="ProtNLM"/>
    </source>
</evidence>